<organism evidence="3 4">
    <name type="scientific">Bizionia paragorgiae</name>
    <dbReference type="NCBI Taxonomy" id="283786"/>
    <lineage>
        <taxon>Bacteria</taxon>
        <taxon>Pseudomonadati</taxon>
        <taxon>Bacteroidota</taxon>
        <taxon>Flavobacteriia</taxon>
        <taxon>Flavobacteriales</taxon>
        <taxon>Flavobacteriaceae</taxon>
        <taxon>Bizionia</taxon>
    </lineage>
</organism>
<evidence type="ECO:0000313" key="3">
    <source>
        <dbReference type="EMBL" id="SEA51030.1"/>
    </source>
</evidence>
<reference evidence="3 4" key="1">
    <citation type="submission" date="2016-10" db="EMBL/GenBank/DDBJ databases">
        <authorList>
            <person name="de Groot N.N."/>
        </authorList>
    </citation>
    <scope>NUCLEOTIDE SEQUENCE [LARGE SCALE GENOMIC DNA]</scope>
    <source>
        <strain evidence="3 4">DSM 23842</strain>
    </source>
</reference>
<dbReference type="InterPro" id="IPR056920">
    <property type="entry name" value="PRTase-CE"/>
</dbReference>
<dbReference type="AlphaFoldDB" id="A0A1H4BSG5"/>
<evidence type="ECO:0000313" key="4">
    <source>
        <dbReference type="Proteomes" id="UP000198846"/>
    </source>
</evidence>
<dbReference type="EMBL" id="FNQK01000016">
    <property type="protein sequence ID" value="SEA51030.1"/>
    <property type="molecule type" value="Genomic_DNA"/>
</dbReference>
<accession>A0A1H4BSG5</accession>
<feature type="domain" description="PRTase associated wHTH" evidence="2">
    <location>
        <begin position="376"/>
        <end position="465"/>
    </location>
</feature>
<name>A0A1H4BSG5_BIZPA</name>
<proteinExistence type="predicted"/>
<evidence type="ECO:0000259" key="1">
    <source>
        <dbReference type="Pfam" id="PF24390"/>
    </source>
</evidence>
<gene>
    <name evidence="3" type="ORF">SAMN04487990_1163</name>
</gene>
<dbReference type="OrthoDB" id="2084254at2"/>
<protein>
    <submittedName>
        <fullName evidence="3">Uncharacterized protein</fullName>
    </submittedName>
</protein>
<dbReference type="Pfam" id="PF24409">
    <property type="entry name" value="wHTH-PRTase_assc"/>
    <property type="match status" value="1"/>
</dbReference>
<dbReference type="Pfam" id="PF24390">
    <property type="entry name" value="PRTase-CE"/>
    <property type="match status" value="1"/>
</dbReference>
<feature type="domain" description="PRTase-CE" evidence="1">
    <location>
        <begin position="73"/>
        <end position="318"/>
    </location>
</feature>
<keyword evidence="4" id="KW-1185">Reference proteome</keyword>
<dbReference type="STRING" id="283786.SAMN04487990_1163"/>
<sequence>MRSLVLNRNESTCLLSSDFRSENPLTQTRTFHIQTRCATYPNRPKTLIKRIDNITIDIISARLKNVVSPLDIIKWLNNFEENEIKYAIDIASNLTVYTSYEIEEIINSSLNILFPKLEANDIIIINPIGNFGKSGSMVTYFFQKTDFHRKHNKKIIMLPTVQNFTAEADKNYSLVLLDDFVGSGNSIKTYFEDSIDSLKSNFKEILFVGVAGMKQGVELINPIFDRIEIPKSNIFKKAFSSEASYFGYRNYIQHREFCFKYGIKLTSPKVRKDKSEKFINALGYENSQALVSFSHGSPNNTLPIIWSNKNNWFPLIPRFFSDKISVSKEFRKSISYELSILKEFGSENLHNEFFTHQIKKGKRSFSSVSKIDFSIYAIIKLSRSGFTEINICQKLGILTKDYEQILEIGKQRGLFNQGNNLTLFGLEIYQDAKKCIKRKNRNFEYESADYFAVKETNYIPRIFNGKS</sequence>
<dbReference type="Proteomes" id="UP000198846">
    <property type="component" value="Unassembled WGS sequence"/>
</dbReference>
<dbReference type="InterPro" id="IPR057055">
    <property type="entry name" value="wHTH-PRTase_assoc"/>
</dbReference>
<evidence type="ECO:0000259" key="2">
    <source>
        <dbReference type="Pfam" id="PF24409"/>
    </source>
</evidence>